<dbReference type="WBParaSite" id="TREG1_139420.1">
    <property type="protein sequence ID" value="TREG1_139420.1"/>
    <property type="gene ID" value="TREG1_139420"/>
</dbReference>
<protein>
    <recommendedName>
        <fullName evidence="1">SCP domain-containing protein</fullName>
    </recommendedName>
</protein>
<evidence type="ECO:0000259" key="1">
    <source>
        <dbReference type="Pfam" id="PF00188"/>
    </source>
</evidence>
<dbReference type="AlphaFoldDB" id="A0AA85J2A5"/>
<sequence>RWDPDLAHYAEQLAKKCTLCYDTSEIPQRPNQFIRQNIAEVGRVEEAVDDWWNRHMFYDYATKNCSEGGRCQHYLKVKLSKILIIGFLSHTYFY</sequence>
<evidence type="ECO:0000313" key="3">
    <source>
        <dbReference type="WBParaSite" id="TREG1_139420.1"/>
    </source>
</evidence>
<accession>A0AA85J2A5</accession>
<dbReference type="Pfam" id="PF00188">
    <property type="entry name" value="CAP"/>
    <property type="match status" value="1"/>
</dbReference>
<reference evidence="3" key="2">
    <citation type="submission" date="2023-11" db="UniProtKB">
        <authorList>
            <consortium name="WormBaseParasite"/>
        </authorList>
    </citation>
    <scope>IDENTIFICATION</scope>
</reference>
<dbReference type="InterPro" id="IPR014044">
    <property type="entry name" value="CAP_dom"/>
</dbReference>
<evidence type="ECO:0000313" key="2">
    <source>
        <dbReference type="Proteomes" id="UP000050795"/>
    </source>
</evidence>
<keyword evidence="2" id="KW-1185">Reference proteome</keyword>
<dbReference type="Proteomes" id="UP000050795">
    <property type="component" value="Unassembled WGS sequence"/>
</dbReference>
<reference evidence="2" key="1">
    <citation type="submission" date="2022-06" db="EMBL/GenBank/DDBJ databases">
        <authorList>
            <person name="Berger JAMES D."/>
            <person name="Berger JAMES D."/>
        </authorList>
    </citation>
    <scope>NUCLEOTIDE SEQUENCE [LARGE SCALE GENOMIC DNA]</scope>
</reference>
<dbReference type="InterPro" id="IPR035940">
    <property type="entry name" value="CAP_sf"/>
</dbReference>
<dbReference type="SUPFAM" id="SSF55797">
    <property type="entry name" value="PR-1-like"/>
    <property type="match status" value="1"/>
</dbReference>
<feature type="domain" description="SCP" evidence="1">
    <location>
        <begin position="2"/>
        <end position="76"/>
    </location>
</feature>
<proteinExistence type="predicted"/>
<organism evidence="2 3">
    <name type="scientific">Trichobilharzia regenti</name>
    <name type="common">Nasal bird schistosome</name>
    <dbReference type="NCBI Taxonomy" id="157069"/>
    <lineage>
        <taxon>Eukaryota</taxon>
        <taxon>Metazoa</taxon>
        <taxon>Spiralia</taxon>
        <taxon>Lophotrochozoa</taxon>
        <taxon>Platyhelminthes</taxon>
        <taxon>Trematoda</taxon>
        <taxon>Digenea</taxon>
        <taxon>Strigeidida</taxon>
        <taxon>Schistosomatoidea</taxon>
        <taxon>Schistosomatidae</taxon>
        <taxon>Trichobilharzia</taxon>
    </lineage>
</organism>
<name>A0AA85J2A5_TRIRE</name>
<dbReference type="Gene3D" id="3.40.33.10">
    <property type="entry name" value="CAP"/>
    <property type="match status" value="1"/>
</dbReference>